<keyword evidence="2" id="KW-0614">Plasmid</keyword>
<dbReference type="KEGG" id="bpb:bpr_II048"/>
<gene>
    <name evidence="2" type="ordered locus">bpr_II048</name>
</gene>
<evidence type="ECO:0000256" key="1">
    <source>
        <dbReference type="SAM" id="Phobius"/>
    </source>
</evidence>
<protein>
    <submittedName>
        <fullName evidence="2">Uncharacterized protein</fullName>
    </submittedName>
</protein>
<dbReference type="RefSeq" id="WP_013282638.1">
    <property type="nucleotide sequence ID" value="NC_014389.1"/>
</dbReference>
<evidence type="ECO:0000313" key="2">
    <source>
        <dbReference type="EMBL" id="ADL35988.1"/>
    </source>
</evidence>
<organism evidence="2 3">
    <name type="scientific">Butyrivibrio proteoclasticus (strain ATCC 51982 / DSM 14932 / B316)</name>
    <name type="common">Clostridium proteoclasticum</name>
    <dbReference type="NCBI Taxonomy" id="515622"/>
    <lineage>
        <taxon>Bacteria</taxon>
        <taxon>Bacillati</taxon>
        <taxon>Bacillota</taxon>
        <taxon>Clostridia</taxon>
        <taxon>Lachnospirales</taxon>
        <taxon>Lachnospiraceae</taxon>
        <taxon>Butyrivibrio</taxon>
    </lineage>
</organism>
<keyword evidence="1" id="KW-0812">Transmembrane</keyword>
<evidence type="ECO:0000313" key="3">
    <source>
        <dbReference type="Proteomes" id="UP000001299"/>
    </source>
</evidence>
<reference evidence="2 3" key="1">
    <citation type="journal article" date="2010" name="PLoS ONE">
        <title>The glycobiome of the rumen bacterium Butyrivibrio proteoclasticus B316(T) highlights adaptation to a polysaccharide-rich environment.</title>
        <authorList>
            <person name="Kelly W.J."/>
            <person name="Leahy S.C."/>
            <person name="Altermann E."/>
            <person name="Yeoman C.J."/>
            <person name="Dunne J.C."/>
            <person name="Kong Z."/>
            <person name="Pacheco D.M."/>
            <person name="Li D."/>
            <person name="Noel S.J."/>
            <person name="Moon C.D."/>
            <person name="Cookson A.L."/>
            <person name="Attwood G.T."/>
        </authorList>
    </citation>
    <scope>NUCLEOTIDE SEQUENCE [LARGE SCALE GENOMIC DNA]</scope>
    <source>
        <strain evidence="3">ATCC 51982 / DSM 14932 / B316</strain>
        <plasmid evidence="3">Plasmid pCY360</plasmid>
    </source>
</reference>
<keyword evidence="1" id="KW-0472">Membrane</keyword>
<keyword evidence="1" id="KW-1133">Transmembrane helix</keyword>
<geneLocation type="plasmid" evidence="2 3">
    <name>pCY360</name>
</geneLocation>
<dbReference type="AlphaFoldDB" id="E0S3K6"/>
<feature type="transmembrane region" description="Helical" evidence="1">
    <location>
        <begin position="20"/>
        <end position="46"/>
    </location>
</feature>
<dbReference type="Proteomes" id="UP000001299">
    <property type="component" value="Plasmid pCY360"/>
</dbReference>
<name>E0S3K6_BUTPB</name>
<proteinExistence type="predicted"/>
<dbReference type="HOGENOM" id="CLU_2697625_0_0_9"/>
<sequence>MQQFKNYTKNIKMSLAGGGIGLFSIAVSFVDASAVPAIAGVVTFVVMSALKTMTQNDAAVETIEKKSETAPAA</sequence>
<accession>E0S3K6</accession>
<keyword evidence="3" id="KW-1185">Reference proteome</keyword>
<dbReference type="EMBL" id="CP001812">
    <property type="protein sequence ID" value="ADL35988.1"/>
    <property type="molecule type" value="Genomic_DNA"/>
</dbReference>